<dbReference type="AlphaFoldDB" id="A0A2I1H6T3"/>
<keyword evidence="7" id="KW-1185">Reference proteome</keyword>
<evidence type="ECO:0000313" key="7">
    <source>
        <dbReference type="Proteomes" id="UP000234323"/>
    </source>
</evidence>
<reference evidence="6 7" key="1">
    <citation type="submission" date="2015-10" db="EMBL/GenBank/DDBJ databases">
        <title>Genome analyses suggest a sexual origin of heterokaryosis in a supposedly ancient asexual fungus.</title>
        <authorList>
            <person name="Ropars J."/>
            <person name="Sedzielewska K."/>
            <person name="Noel J."/>
            <person name="Charron P."/>
            <person name="Farinelli L."/>
            <person name="Marton T."/>
            <person name="Kruger M."/>
            <person name="Pelin A."/>
            <person name="Brachmann A."/>
            <person name="Corradi N."/>
        </authorList>
    </citation>
    <scope>NUCLEOTIDE SEQUENCE [LARGE SCALE GENOMIC DNA]</scope>
    <source>
        <strain evidence="6 7">A4</strain>
    </source>
</reference>
<feature type="domain" description="3CxxC-type" evidence="4">
    <location>
        <begin position="301"/>
        <end position="379"/>
    </location>
</feature>
<evidence type="ECO:0000259" key="4">
    <source>
        <dbReference type="Pfam" id="PF13695"/>
    </source>
</evidence>
<keyword evidence="2" id="KW-0863">Zinc-finger</keyword>
<dbReference type="Pfam" id="PF13695">
    <property type="entry name" value="Zn_ribbon_3CxxC"/>
    <property type="match status" value="1"/>
</dbReference>
<evidence type="ECO:0000256" key="3">
    <source>
        <dbReference type="ARBA" id="ARBA00022833"/>
    </source>
</evidence>
<organism evidence="6 7">
    <name type="scientific">Rhizophagus irregularis</name>
    <dbReference type="NCBI Taxonomy" id="588596"/>
    <lineage>
        <taxon>Eukaryota</taxon>
        <taxon>Fungi</taxon>
        <taxon>Fungi incertae sedis</taxon>
        <taxon>Mucoromycota</taxon>
        <taxon>Glomeromycotina</taxon>
        <taxon>Glomeromycetes</taxon>
        <taxon>Glomerales</taxon>
        <taxon>Glomeraceae</taxon>
        <taxon>Rhizophagus</taxon>
    </lineage>
</organism>
<dbReference type="InterPro" id="IPR027377">
    <property type="entry name" value="ZAR1/RTP1-5-like_Znf-3CxxC"/>
</dbReference>
<dbReference type="EMBL" id="LLXI01001638">
    <property type="protein sequence ID" value="PKY54587.1"/>
    <property type="molecule type" value="Genomic_DNA"/>
</dbReference>
<dbReference type="EMBL" id="LLXI01000538">
    <property type="protein sequence ID" value="PKY47369.1"/>
    <property type="molecule type" value="Genomic_DNA"/>
</dbReference>
<evidence type="ECO:0000313" key="5">
    <source>
        <dbReference type="EMBL" id="PKY47369.1"/>
    </source>
</evidence>
<name>A0A2I1H6T3_9GLOM</name>
<accession>A0A2I1H6T3</accession>
<dbReference type="VEuPathDB" id="FungiDB:RhiirA1_416450"/>
<keyword evidence="3" id="KW-0862">Zinc</keyword>
<keyword evidence="1" id="KW-0479">Metal-binding</keyword>
<protein>
    <recommendedName>
        <fullName evidence="4">3CxxC-type domain-containing protein</fullName>
    </recommendedName>
</protein>
<proteinExistence type="predicted"/>
<dbReference type="VEuPathDB" id="FungiDB:RhiirFUN_023906"/>
<dbReference type="Proteomes" id="UP000234323">
    <property type="component" value="Unassembled WGS sequence"/>
</dbReference>
<sequence length="396" mass="47986">MKKDCLYTTCIKSDEDSLPPPIVIRDINEQNIDETLQRLRKLNQDDNKKYRVYGIWSCQSRQCSNEWESLYTQKSFKVYLDKTEFHSFKRKCWMCNSKCQFSSIQLYEQQQISKESNVIQIVRQLVNSTVYSKYLVYGHWICRNWKCGHKPQCRNKSECQDKWQYQNKWKCPHNRRCHKVEQCRKKMCNCRCRYYLSNHERHCQNKWTKLNEWKCNHESKCRNEWECQWECKCQNEWLKKYTLEELEKYQSSEKNFRQLCKECNQWSQISSFRLYTQQPKNKNEIPAIEIICHLGWNNHYRVYGDWNCCGCDVYWPSAFTWISLQKFMDEIPGESLNQGDFYTQKCKKCENPENKILEYAPLKKAEGKKPHTRGVCIKCLYYDSCRQTGTYLGLTS</sequence>
<evidence type="ECO:0000256" key="1">
    <source>
        <dbReference type="ARBA" id="ARBA00022723"/>
    </source>
</evidence>
<comment type="caution">
    <text evidence="6">The sequence shown here is derived from an EMBL/GenBank/DDBJ whole genome shotgun (WGS) entry which is preliminary data.</text>
</comment>
<dbReference type="GO" id="GO:0008270">
    <property type="term" value="F:zinc ion binding"/>
    <property type="evidence" value="ECO:0007669"/>
    <property type="project" value="UniProtKB-KW"/>
</dbReference>
<dbReference type="VEuPathDB" id="FungiDB:FUN_003020"/>
<dbReference type="VEuPathDB" id="FungiDB:RhiirA1_416452"/>
<evidence type="ECO:0000313" key="6">
    <source>
        <dbReference type="EMBL" id="PKY54587.1"/>
    </source>
</evidence>
<evidence type="ECO:0000256" key="2">
    <source>
        <dbReference type="ARBA" id="ARBA00022771"/>
    </source>
</evidence>
<gene>
    <name evidence="5" type="ORF">RhiirA4_444809</name>
    <name evidence="6" type="ORF">RhiirA4_448063</name>
</gene>